<dbReference type="CDD" id="cd07710">
    <property type="entry name" value="arylsulfatase_Sdsa1-like_MBL-fold"/>
    <property type="match status" value="1"/>
</dbReference>
<dbReference type="Pfam" id="PF00753">
    <property type="entry name" value="Lactamase_B"/>
    <property type="match status" value="1"/>
</dbReference>
<dbReference type="SUPFAM" id="SSF56281">
    <property type="entry name" value="Metallo-hydrolase/oxidoreductase"/>
    <property type="match status" value="1"/>
</dbReference>
<gene>
    <name evidence="7" type="ORF">CEE63_15635</name>
</gene>
<dbReference type="Pfam" id="PF14863">
    <property type="entry name" value="Alkyl_sulf_dimr"/>
    <property type="match status" value="1"/>
</dbReference>
<dbReference type="GO" id="GO:0018909">
    <property type="term" value="P:dodecyl sulfate metabolic process"/>
    <property type="evidence" value="ECO:0007669"/>
    <property type="project" value="InterPro"/>
</dbReference>
<dbReference type="InterPro" id="IPR036866">
    <property type="entry name" value="RibonucZ/Hydroxyglut_hydro"/>
</dbReference>
<dbReference type="GO" id="GO:0046983">
    <property type="term" value="F:protein dimerization activity"/>
    <property type="evidence" value="ECO:0007669"/>
    <property type="project" value="InterPro"/>
</dbReference>
<feature type="domain" description="Metallo-beta-lactamase" evidence="6">
    <location>
        <begin position="138"/>
        <end position="363"/>
    </location>
</feature>
<dbReference type="RefSeq" id="WP_088497479.1">
    <property type="nucleotide sequence ID" value="NZ_NIVX01000092.1"/>
</dbReference>
<reference evidence="7 8" key="1">
    <citation type="submission" date="2017-06" db="EMBL/GenBank/DDBJ databases">
        <authorList>
            <person name="Kim H.J."/>
            <person name="Triplett B.A."/>
        </authorList>
    </citation>
    <scope>NUCLEOTIDE SEQUENCE [LARGE SCALE GENOMIC DNA]</scope>
    <source>
        <strain evidence="7 8">594</strain>
    </source>
</reference>
<dbReference type="SUPFAM" id="SSF55718">
    <property type="entry name" value="SCP-like"/>
    <property type="match status" value="1"/>
</dbReference>
<comment type="caution">
    <text evidence="7">The sequence shown here is derived from an EMBL/GenBank/DDBJ whole genome shotgun (WGS) entry which is preliminary data.</text>
</comment>
<dbReference type="InterPro" id="IPR001279">
    <property type="entry name" value="Metallo-B-lactamas"/>
</dbReference>
<dbReference type="Gene3D" id="3.30.1050.10">
    <property type="entry name" value="SCP2 sterol-binding domain"/>
    <property type="match status" value="1"/>
</dbReference>
<dbReference type="Gene3D" id="1.25.40.880">
    <property type="entry name" value="Alkyl sulfatase, dimerisation domain"/>
    <property type="match status" value="1"/>
</dbReference>
<organism evidence="7 8">
    <name type="scientific">Stenotrophomonas maltophilia</name>
    <name type="common">Pseudomonas maltophilia</name>
    <name type="synonym">Xanthomonas maltophilia</name>
    <dbReference type="NCBI Taxonomy" id="40324"/>
    <lineage>
        <taxon>Bacteria</taxon>
        <taxon>Pseudomonadati</taxon>
        <taxon>Pseudomonadota</taxon>
        <taxon>Gammaproteobacteria</taxon>
        <taxon>Lysobacterales</taxon>
        <taxon>Lysobacteraceae</taxon>
        <taxon>Stenotrophomonas</taxon>
        <taxon>Stenotrophomonas maltophilia group</taxon>
    </lineage>
</organism>
<accession>A0A246I1L9</accession>
<dbReference type="GO" id="GO:0018741">
    <property type="term" value="F:linear primary-alkylsulfatase activity"/>
    <property type="evidence" value="ECO:0007669"/>
    <property type="project" value="InterPro"/>
</dbReference>
<dbReference type="EMBL" id="NIVX01000092">
    <property type="protein sequence ID" value="OWQ71873.1"/>
    <property type="molecule type" value="Genomic_DNA"/>
</dbReference>
<dbReference type="SMART" id="SM00849">
    <property type="entry name" value="Lactamase_B"/>
    <property type="match status" value="1"/>
</dbReference>
<feature type="compositionally biased region" description="Polar residues" evidence="5">
    <location>
        <begin position="36"/>
        <end position="45"/>
    </location>
</feature>
<evidence type="ECO:0000256" key="3">
    <source>
        <dbReference type="ARBA" id="ARBA00022833"/>
    </source>
</evidence>
<comment type="similarity">
    <text evidence="4">Belongs to the metallo-beta-lactamase superfamily. Type III sulfatase family.</text>
</comment>
<dbReference type="InterPro" id="IPR029228">
    <property type="entry name" value="Alkyl_sulf_dimr"/>
</dbReference>
<protein>
    <submittedName>
        <fullName evidence="7">Alkyl/aryl-sulfatase</fullName>
    </submittedName>
</protein>
<proteinExistence type="inferred from homology"/>
<keyword evidence="2" id="KW-0378">Hydrolase</keyword>
<dbReference type="InterPro" id="IPR052195">
    <property type="entry name" value="Bact_Alkyl/Aryl-Sulfatase"/>
</dbReference>
<dbReference type="GO" id="GO:0046872">
    <property type="term" value="F:metal ion binding"/>
    <property type="evidence" value="ECO:0007669"/>
    <property type="project" value="UniProtKB-KW"/>
</dbReference>
<evidence type="ECO:0000256" key="2">
    <source>
        <dbReference type="ARBA" id="ARBA00022801"/>
    </source>
</evidence>
<evidence type="ECO:0000256" key="4">
    <source>
        <dbReference type="ARBA" id="ARBA00033751"/>
    </source>
</evidence>
<evidence type="ECO:0000259" key="6">
    <source>
        <dbReference type="SMART" id="SM00849"/>
    </source>
</evidence>
<evidence type="ECO:0000256" key="5">
    <source>
        <dbReference type="SAM" id="MobiDB-lite"/>
    </source>
</evidence>
<dbReference type="Proteomes" id="UP000197090">
    <property type="component" value="Unassembled WGS sequence"/>
</dbReference>
<dbReference type="AlphaFoldDB" id="A0A246I1L9"/>
<dbReference type="FunFam" id="3.60.15.30:FF:000001">
    <property type="entry name" value="Alkyl/aryl-sulfatase BDS1"/>
    <property type="match status" value="1"/>
</dbReference>
<dbReference type="InterPro" id="IPR029229">
    <property type="entry name" value="Alkyl_sulf_C"/>
</dbReference>
<evidence type="ECO:0000313" key="7">
    <source>
        <dbReference type="EMBL" id="OWQ71873.1"/>
    </source>
</evidence>
<dbReference type="PANTHER" id="PTHR43223">
    <property type="entry name" value="ALKYL/ARYL-SULFATASE"/>
    <property type="match status" value="1"/>
</dbReference>
<name>A0A246I1L9_STEMA</name>
<dbReference type="InterPro" id="IPR044097">
    <property type="entry name" value="Bds1/SdsA1_MBL-fold"/>
</dbReference>
<keyword evidence="3" id="KW-0862">Zinc</keyword>
<dbReference type="Pfam" id="PF14864">
    <property type="entry name" value="Alkyl_sulf_C"/>
    <property type="match status" value="1"/>
</dbReference>
<dbReference type="Gene3D" id="3.60.15.30">
    <property type="entry name" value="Metallo-beta-lactamase domain"/>
    <property type="match status" value="1"/>
</dbReference>
<sequence>MNSGARMPRGCVLGILMASTLLDSGTALGSSTGTSQRTPPASASRATEDINRRVLSQLDFSDRADFDSANRGLIAPFDGIIRGDKGQVIWDMHSYAFLQDETSPATVNPSLWRQERLNRIAGLFKVTDHVYQVRGLDLSNMTIIETAKGLVIIDPLVSTETAKAALDLYRAHVGQLPVKAVIYSHSHVDHYGGVKGVVDERDVQRRSVRIYAPAGFMEHAVSENVYAGNAMTRRAQYMYGALLPKGAQGQVGAGLGKTTSRGTVSLIAPTDIIGSAGQAVESVTIDGLQLEFQLTPGTEAPAEMNVYVPQYRALGIAENATRTQHNVLTIRGAQVRDPKVWSEYLDQTISRYAARSDVVFAQHHWPTWGGAEITTFLSDQRDMYRYIHDQTLRLANRGMTPLEIADTLKELPEPLGKRWYSRGYYGTLSHNVRAVYQRYLGYYDGNPANLNPLPPSDVARRYVDFMGGESALLEKARRSFDQGDYRWVAEVAKHIVFANPDSREGRALLADALEQMGYQSEAGTWRNAMLMGALELRDGVPKGGATTASPDVLKAMTVGMLFDYLAIRLDGPAAARAGNASIAWIIPESKERYLVTLRSGALSYRPLADQDQADATVELPRSTLNQLVMGAQPARELLAGPAVKLRGKRSAVENLFANVETFDVMFNIVTP</sequence>
<dbReference type="InterPro" id="IPR038536">
    <property type="entry name" value="Alkyl/aryl-sulf_dimr_sf"/>
</dbReference>
<keyword evidence="1" id="KW-0479">Metal-binding</keyword>
<feature type="region of interest" description="Disordered" evidence="5">
    <location>
        <begin position="27"/>
        <end position="46"/>
    </location>
</feature>
<evidence type="ECO:0000313" key="8">
    <source>
        <dbReference type="Proteomes" id="UP000197090"/>
    </source>
</evidence>
<dbReference type="InterPro" id="IPR036527">
    <property type="entry name" value="SCP2_sterol-bd_dom_sf"/>
</dbReference>
<dbReference type="PANTHER" id="PTHR43223:SF1">
    <property type="entry name" value="ALKYL_ARYL-SULFATASE BDS1"/>
    <property type="match status" value="1"/>
</dbReference>
<evidence type="ECO:0000256" key="1">
    <source>
        <dbReference type="ARBA" id="ARBA00022723"/>
    </source>
</evidence>